<keyword evidence="3" id="KW-1185">Reference proteome</keyword>
<accession>A0ABM8W4X0</accession>
<evidence type="ECO:0000313" key="2">
    <source>
        <dbReference type="EMBL" id="CAG8525796.1"/>
    </source>
</evidence>
<feature type="compositionally biased region" description="Basic and acidic residues" evidence="1">
    <location>
        <begin position="8"/>
        <end position="26"/>
    </location>
</feature>
<comment type="caution">
    <text evidence="2">The sequence shown here is derived from an EMBL/GenBank/DDBJ whole genome shotgun (WGS) entry which is preliminary data.</text>
</comment>
<protein>
    <submittedName>
        <fullName evidence="2">10090_t:CDS:1</fullName>
    </submittedName>
</protein>
<evidence type="ECO:0000256" key="1">
    <source>
        <dbReference type="SAM" id="MobiDB-lite"/>
    </source>
</evidence>
<dbReference type="EMBL" id="CAJVQB010001205">
    <property type="protein sequence ID" value="CAG8525796.1"/>
    <property type="molecule type" value="Genomic_DNA"/>
</dbReference>
<reference evidence="2 3" key="1">
    <citation type="submission" date="2021-06" db="EMBL/GenBank/DDBJ databases">
        <authorList>
            <person name="Kallberg Y."/>
            <person name="Tangrot J."/>
            <person name="Rosling A."/>
        </authorList>
    </citation>
    <scope>NUCLEOTIDE SEQUENCE [LARGE SCALE GENOMIC DNA]</scope>
    <source>
        <strain evidence="2 3">120-4 pot B 10/14</strain>
    </source>
</reference>
<name>A0ABM8W4X0_GIGMA</name>
<sequence length="100" mass="11707">MESMNATEAERMKKAEKESDSSDETIREEFHEVDECDCCDLMSETILKCGRCASGRYVECTMKEINKNLNNWAIIDKYYWKRHAKEFAEETLKTDTHVLA</sequence>
<proteinExistence type="predicted"/>
<gene>
    <name evidence="2" type="ORF">GMARGA_LOCUS3382</name>
</gene>
<evidence type="ECO:0000313" key="3">
    <source>
        <dbReference type="Proteomes" id="UP000789901"/>
    </source>
</evidence>
<feature type="region of interest" description="Disordered" evidence="1">
    <location>
        <begin position="1"/>
        <end position="26"/>
    </location>
</feature>
<organism evidence="2 3">
    <name type="scientific">Gigaspora margarita</name>
    <dbReference type="NCBI Taxonomy" id="4874"/>
    <lineage>
        <taxon>Eukaryota</taxon>
        <taxon>Fungi</taxon>
        <taxon>Fungi incertae sedis</taxon>
        <taxon>Mucoromycota</taxon>
        <taxon>Glomeromycotina</taxon>
        <taxon>Glomeromycetes</taxon>
        <taxon>Diversisporales</taxon>
        <taxon>Gigasporaceae</taxon>
        <taxon>Gigaspora</taxon>
    </lineage>
</organism>
<dbReference type="Proteomes" id="UP000789901">
    <property type="component" value="Unassembled WGS sequence"/>
</dbReference>